<evidence type="ECO:0000313" key="2">
    <source>
        <dbReference type="EMBL" id="NMI22519.1"/>
    </source>
</evidence>
<dbReference type="Proteomes" id="UP000548771">
    <property type="component" value="Unassembled WGS sequence"/>
</dbReference>
<reference evidence="2" key="1">
    <citation type="submission" date="2019-03" db="EMBL/GenBank/DDBJ databases">
        <authorList>
            <person name="Moriniere L."/>
            <person name="Burlet A."/>
            <person name="Rosenthal E."/>
            <person name="Portier P."/>
            <person name="Lavire C."/>
            <person name="Nesme X."/>
            <person name="Bull C.T."/>
            <person name="Le Saux M."/>
            <person name="Bertolla F."/>
        </authorList>
    </citation>
    <scope>NUCLEOTIDE SEQUENCE</scope>
    <source>
        <strain evidence="2">CFBP2533</strain>
    </source>
</reference>
<dbReference type="AlphaFoldDB" id="A0A6V7BJJ1"/>
<protein>
    <recommendedName>
        <fullName evidence="4">PNPLA domain-containing protein</fullName>
    </recommendedName>
</protein>
<dbReference type="Gene3D" id="3.40.1090.10">
    <property type="entry name" value="Cytosolic phospholipase A2 catalytic domain"/>
    <property type="match status" value="1"/>
</dbReference>
<reference evidence="3" key="2">
    <citation type="journal article" date="2020" name="Syst. Appl. Microbiol.">
        <title>Clarifying the taxonomy of the causal agent of bacterial leaf spot of lettuce through a polyphasic approach reveals that Xanthomonas cynarae Trebaol et al. 2000 emend. Timilsina et al. 2019 is a later heterotypic synonym of Xanthomonas hortorum Vauterin et al. 1995.</title>
        <authorList>
            <person name="Moriniere L."/>
            <person name="Burlet A."/>
            <person name="Rosenthal E.R."/>
            <person name="Nesme X."/>
            <person name="Portier P."/>
            <person name="Bull C.T."/>
            <person name="Lavire C."/>
            <person name="Fischer-Le Saux M."/>
            <person name="Bertolla F."/>
        </authorList>
    </citation>
    <scope>NUCLEOTIDE SEQUENCE [LARGE SCALE GENOMIC DNA]</scope>
    <source>
        <strain evidence="3">CFBP2533</strain>
    </source>
</reference>
<dbReference type="EMBL" id="LR828261">
    <property type="protein sequence ID" value="CAD0302421.1"/>
    <property type="molecule type" value="Genomic_DNA"/>
</dbReference>
<evidence type="ECO:0000313" key="1">
    <source>
        <dbReference type="EMBL" id="CAD0302423.1"/>
    </source>
</evidence>
<dbReference type="SUPFAM" id="SSF52151">
    <property type="entry name" value="FabD/lysophospholipase-like"/>
    <property type="match status" value="1"/>
</dbReference>
<dbReference type="RefSeq" id="WP_168958551.1">
    <property type="nucleotide sequence ID" value="NZ_CP098604.1"/>
</dbReference>
<accession>A0A6V7BJJ1</accession>
<dbReference type="EMBL" id="LR828261">
    <property type="protein sequence ID" value="CAD0302423.1"/>
    <property type="molecule type" value="Genomic_DNA"/>
</dbReference>
<reference evidence="2" key="3">
    <citation type="journal article" date="2020" name="Syst. Appl. Microbiol.">
        <title>Clarifying the taxonomy of the causal agent of bacterial leaf spot of lettuce through a polyphasic approach reveals that Xanthomonas cynarae Trebaol et al. 2000 emend. Timilsina et al. 2019 is a later heterotypic synonym of Xanthomonas hortorum Vauterin et al. 1995.</title>
        <authorList>
            <person name="Moriniere L."/>
            <person name="Burlet A."/>
            <person name="Rosenthal E.R."/>
            <person name="Nesme X."/>
            <person name="Portier P."/>
            <person name="Bull C.T."/>
            <person name="Lavire C."/>
            <person name="Fischer-Le Saux M."/>
            <person name="Bertolla F."/>
        </authorList>
    </citation>
    <scope>NUCLEOTIDE SEQUENCE</scope>
    <source>
        <strain evidence="2">CFBP2533</strain>
    </source>
</reference>
<sequence>MATFNVAIDPLGAAQSETPSDAVGICLSGGGSRALSCALGQLRGLRSLGLLDKVAAISSVSGGT</sequence>
<dbReference type="InterPro" id="IPR016035">
    <property type="entry name" value="Acyl_Trfase/lysoPLipase"/>
</dbReference>
<proteinExistence type="predicted"/>
<gene>
    <name evidence="1" type="ORF">CFBP2533_03700</name>
    <name evidence="2" type="ORF">E1J24_11840</name>
</gene>
<organism evidence="1">
    <name type="scientific">Xanthomonas hortorum pv. pelargonii</name>
    <dbReference type="NCBI Taxonomy" id="453602"/>
    <lineage>
        <taxon>Bacteria</taxon>
        <taxon>Pseudomonadati</taxon>
        <taxon>Pseudomonadota</taxon>
        <taxon>Gammaproteobacteria</taxon>
        <taxon>Lysobacterales</taxon>
        <taxon>Lysobacteraceae</taxon>
        <taxon>Xanthomonas</taxon>
    </lineage>
</organism>
<name>A0A6V7BJJ1_9XANT</name>
<evidence type="ECO:0008006" key="4">
    <source>
        <dbReference type="Google" id="ProtNLM"/>
    </source>
</evidence>
<dbReference type="EMBL" id="SMDX01000014">
    <property type="protein sequence ID" value="NMI22519.1"/>
    <property type="molecule type" value="Genomic_DNA"/>
</dbReference>
<reference evidence="1" key="4">
    <citation type="submission" date="2020-07" db="EMBL/GenBank/DDBJ databases">
        <authorList>
            <person name="Pothier F. J."/>
        </authorList>
    </citation>
    <scope>NUCLEOTIDE SEQUENCE</scope>
    <source>
        <strain evidence="1">CFBP 2533</strain>
    </source>
</reference>
<evidence type="ECO:0000313" key="3">
    <source>
        <dbReference type="Proteomes" id="UP000548771"/>
    </source>
</evidence>